<evidence type="ECO:0000256" key="2">
    <source>
        <dbReference type="ARBA" id="ARBA00023054"/>
    </source>
</evidence>
<dbReference type="Proteomes" id="UP000613768">
    <property type="component" value="Unassembled WGS sequence"/>
</dbReference>
<evidence type="ECO:0000256" key="3">
    <source>
        <dbReference type="SAM" id="Coils"/>
    </source>
</evidence>
<dbReference type="Gene3D" id="2.40.30.170">
    <property type="match status" value="1"/>
</dbReference>
<comment type="subcellular location">
    <subcellularLocation>
        <location evidence="1">Cell envelope</location>
    </subcellularLocation>
</comment>
<dbReference type="Gene3D" id="2.40.50.100">
    <property type="match status" value="2"/>
</dbReference>
<dbReference type="EMBL" id="JACYTR010000007">
    <property type="protein sequence ID" value="MBD8525254.1"/>
    <property type="molecule type" value="Genomic_DNA"/>
</dbReference>
<dbReference type="GO" id="GO:0030313">
    <property type="term" value="C:cell envelope"/>
    <property type="evidence" value="ECO:0007669"/>
    <property type="project" value="UniProtKB-SubCell"/>
</dbReference>
<evidence type="ECO:0000256" key="4">
    <source>
        <dbReference type="SAM" id="SignalP"/>
    </source>
</evidence>
<proteinExistence type="predicted"/>
<dbReference type="PANTHER" id="PTHR32347:SF29">
    <property type="entry name" value="UPF0194 MEMBRANE PROTEIN YBHG"/>
    <property type="match status" value="1"/>
</dbReference>
<keyword evidence="4" id="KW-0732">Signal</keyword>
<dbReference type="SUPFAM" id="SSF111369">
    <property type="entry name" value="HlyD-like secretion proteins"/>
    <property type="match status" value="2"/>
</dbReference>
<comment type="caution">
    <text evidence="6">The sequence shown here is derived from an EMBL/GenBank/DDBJ whole genome shotgun (WGS) entry which is preliminary data.</text>
</comment>
<dbReference type="Pfam" id="PF25881">
    <property type="entry name" value="HH_YBHG"/>
    <property type="match status" value="1"/>
</dbReference>
<dbReference type="PROSITE" id="PS51257">
    <property type="entry name" value="PROKAR_LIPOPROTEIN"/>
    <property type="match status" value="1"/>
</dbReference>
<dbReference type="InterPro" id="IPR050465">
    <property type="entry name" value="UPF0194_transport"/>
</dbReference>
<feature type="coiled-coil region" evidence="3">
    <location>
        <begin position="108"/>
        <end position="201"/>
    </location>
</feature>
<organism evidence="6 7">
    <name type="scientific">Pseudomarimonas arenosa</name>
    <dbReference type="NCBI Taxonomy" id="2774145"/>
    <lineage>
        <taxon>Bacteria</taxon>
        <taxon>Pseudomonadati</taxon>
        <taxon>Pseudomonadota</taxon>
        <taxon>Gammaproteobacteria</taxon>
        <taxon>Lysobacterales</taxon>
        <taxon>Lysobacteraceae</taxon>
        <taxon>Pseudomarimonas</taxon>
    </lineage>
</organism>
<gene>
    <name evidence="6" type="ORF">IFO71_05805</name>
</gene>
<feature type="chain" id="PRO_5043980381" evidence="4">
    <location>
        <begin position="31"/>
        <end position="330"/>
    </location>
</feature>
<evidence type="ECO:0000313" key="6">
    <source>
        <dbReference type="EMBL" id="MBD8525254.1"/>
    </source>
</evidence>
<accession>A0AAW3ZKN4</accession>
<feature type="domain" description="YbhG-like alpha-helical hairpin" evidence="5">
    <location>
        <begin position="73"/>
        <end position="199"/>
    </location>
</feature>
<reference evidence="6 7" key="1">
    <citation type="submission" date="2020-09" db="EMBL/GenBank/DDBJ databases">
        <title>Pseudoxanthomonas sp. CAU 1598 isolated from sand of Yaerae Beach.</title>
        <authorList>
            <person name="Kim W."/>
        </authorList>
    </citation>
    <scope>NUCLEOTIDE SEQUENCE [LARGE SCALE GENOMIC DNA]</scope>
    <source>
        <strain evidence="6 7">CAU 1598</strain>
    </source>
</reference>
<evidence type="ECO:0000313" key="7">
    <source>
        <dbReference type="Proteomes" id="UP000613768"/>
    </source>
</evidence>
<dbReference type="RefSeq" id="WP_192028593.1">
    <property type="nucleotide sequence ID" value="NZ_JACYTR010000007.1"/>
</dbReference>
<name>A0AAW3ZKN4_9GAMM</name>
<evidence type="ECO:0000256" key="1">
    <source>
        <dbReference type="ARBA" id="ARBA00004196"/>
    </source>
</evidence>
<dbReference type="AlphaFoldDB" id="A0AAW3ZKN4"/>
<sequence length="330" mass="36371">MTKFRSIARVAQSLSLLAIALLLVACQAPTEPGARGTLEYPRIDLRADSAETLIELHVMEGDSVSQGDPIARLDDRRAQAILAAAEAGVVAAEQRLEELVNGTRSETLRAARAEREAARVRQADAERERNRVQELARQKLLPMAELDRAQAVLEQAQANLSAVQARLDELLAGTRDEQLRQAQAQLKLSRADAELKRLNLQRLTLIATADGRIESVPFEVGERVPANAVIATQQVGRRPHARVFLPMQERQQVQPGEAYQVFVRGQERAWQGRLRWVASEPSFTPYYALSGDDADRLVYLAEIDLTEEAAGQLPAGLPLRTLRSTAAAQP</sequence>
<evidence type="ECO:0000259" key="5">
    <source>
        <dbReference type="Pfam" id="PF25881"/>
    </source>
</evidence>
<dbReference type="Gene3D" id="1.10.287.470">
    <property type="entry name" value="Helix hairpin bin"/>
    <property type="match status" value="3"/>
</dbReference>
<protein>
    <submittedName>
        <fullName evidence="6">HlyD family efflux transporter periplasmic adaptor subunit</fullName>
    </submittedName>
</protein>
<dbReference type="InterPro" id="IPR059052">
    <property type="entry name" value="HH_YbhG-like"/>
</dbReference>
<keyword evidence="2 3" id="KW-0175">Coiled coil</keyword>
<dbReference type="PANTHER" id="PTHR32347">
    <property type="entry name" value="EFFLUX SYSTEM COMPONENT YKNX-RELATED"/>
    <property type="match status" value="1"/>
</dbReference>
<feature type="signal peptide" evidence="4">
    <location>
        <begin position="1"/>
        <end position="30"/>
    </location>
</feature>
<keyword evidence="7" id="KW-1185">Reference proteome</keyword>